<feature type="transmembrane region" description="Helical" evidence="1">
    <location>
        <begin position="12"/>
        <end position="35"/>
    </location>
</feature>
<gene>
    <name evidence="2" type="ORF">HK103_003968</name>
</gene>
<name>A0AAD5UI39_9FUNG</name>
<evidence type="ECO:0000313" key="3">
    <source>
        <dbReference type="Proteomes" id="UP001210925"/>
    </source>
</evidence>
<keyword evidence="1" id="KW-1133">Transmembrane helix</keyword>
<sequence>MPDFITALVGVYTGSGLSSVQTVCTFYVIYAYCLYTRKPLWHVLIVHGITGMLGTFIENCFIAKTISNPGENWGMLLGINEINWILHESTTVLYSLLKLETIVSNRAQKLAIRGVMGACFVAFAACRINIGYHRVQDDTTMDPVIARAHSYAFIVWGTADLILFALLIANTINQCLVNATKGMILVLFSSSVPRFLFLIINTFIIVVLGQLTTMDEGQSNLNSLVWTFKGSYPLVLLFDLITTRDMLIQKAESKQTNSDKKSTSTALK</sequence>
<evidence type="ECO:0000256" key="1">
    <source>
        <dbReference type="SAM" id="Phobius"/>
    </source>
</evidence>
<keyword evidence="1" id="KW-0812">Transmembrane</keyword>
<feature type="transmembrane region" description="Helical" evidence="1">
    <location>
        <begin position="223"/>
        <end position="241"/>
    </location>
</feature>
<protein>
    <submittedName>
        <fullName evidence="2">Uncharacterized protein</fullName>
    </submittedName>
</protein>
<dbReference type="AlphaFoldDB" id="A0AAD5UI39"/>
<feature type="transmembrane region" description="Helical" evidence="1">
    <location>
        <begin position="184"/>
        <end position="211"/>
    </location>
</feature>
<keyword evidence="1" id="KW-0472">Membrane</keyword>
<dbReference type="EMBL" id="JADGKB010000030">
    <property type="protein sequence ID" value="KAJ3258150.1"/>
    <property type="molecule type" value="Genomic_DNA"/>
</dbReference>
<feature type="transmembrane region" description="Helical" evidence="1">
    <location>
        <begin position="150"/>
        <end position="172"/>
    </location>
</feature>
<organism evidence="2 3">
    <name type="scientific">Boothiomyces macroporosus</name>
    <dbReference type="NCBI Taxonomy" id="261099"/>
    <lineage>
        <taxon>Eukaryota</taxon>
        <taxon>Fungi</taxon>
        <taxon>Fungi incertae sedis</taxon>
        <taxon>Chytridiomycota</taxon>
        <taxon>Chytridiomycota incertae sedis</taxon>
        <taxon>Chytridiomycetes</taxon>
        <taxon>Rhizophydiales</taxon>
        <taxon>Terramycetaceae</taxon>
        <taxon>Boothiomyces</taxon>
    </lineage>
</organism>
<evidence type="ECO:0000313" key="2">
    <source>
        <dbReference type="EMBL" id="KAJ3258150.1"/>
    </source>
</evidence>
<accession>A0AAD5UI39</accession>
<comment type="caution">
    <text evidence="2">The sequence shown here is derived from an EMBL/GenBank/DDBJ whole genome shotgun (WGS) entry which is preliminary data.</text>
</comment>
<feature type="transmembrane region" description="Helical" evidence="1">
    <location>
        <begin position="110"/>
        <end position="130"/>
    </location>
</feature>
<dbReference type="Proteomes" id="UP001210925">
    <property type="component" value="Unassembled WGS sequence"/>
</dbReference>
<proteinExistence type="predicted"/>
<reference evidence="2" key="1">
    <citation type="submission" date="2020-05" db="EMBL/GenBank/DDBJ databases">
        <title>Phylogenomic resolution of chytrid fungi.</title>
        <authorList>
            <person name="Stajich J.E."/>
            <person name="Amses K."/>
            <person name="Simmons R."/>
            <person name="Seto K."/>
            <person name="Myers J."/>
            <person name="Bonds A."/>
            <person name="Quandt C.A."/>
            <person name="Barry K."/>
            <person name="Liu P."/>
            <person name="Grigoriev I."/>
            <person name="Longcore J.E."/>
            <person name="James T.Y."/>
        </authorList>
    </citation>
    <scope>NUCLEOTIDE SEQUENCE</scope>
    <source>
        <strain evidence="2">PLAUS21</strain>
    </source>
</reference>
<keyword evidence="3" id="KW-1185">Reference proteome</keyword>